<accession>A0ABY3AFM8</accession>
<evidence type="ECO:0000256" key="2">
    <source>
        <dbReference type="ARBA" id="ARBA00006275"/>
    </source>
</evidence>
<evidence type="ECO:0000313" key="8">
    <source>
        <dbReference type="EMBL" id="TQO39577.1"/>
    </source>
</evidence>
<comment type="subcellular location">
    <subcellularLocation>
        <location evidence="1">Cell outer membrane</location>
    </subcellularLocation>
</comment>
<dbReference type="Proteomes" id="UP000315363">
    <property type="component" value="Unassembled WGS sequence"/>
</dbReference>
<dbReference type="SUPFAM" id="SSF48452">
    <property type="entry name" value="TPR-like"/>
    <property type="match status" value="1"/>
</dbReference>
<dbReference type="Gene3D" id="1.25.40.390">
    <property type="match status" value="1"/>
</dbReference>
<evidence type="ECO:0000313" key="9">
    <source>
        <dbReference type="Proteomes" id="UP000315363"/>
    </source>
</evidence>
<evidence type="ECO:0000259" key="6">
    <source>
        <dbReference type="Pfam" id="PF07980"/>
    </source>
</evidence>
<dbReference type="InterPro" id="IPR012944">
    <property type="entry name" value="SusD_RagB_dom"/>
</dbReference>
<organism evidence="8 9">
    <name type="scientific">Arenibacter algicola</name>
    <dbReference type="NCBI Taxonomy" id="616991"/>
    <lineage>
        <taxon>Bacteria</taxon>
        <taxon>Pseudomonadati</taxon>
        <taxon>Bacteroidota</taxon>
        <taxon>Flavobacteriia</taxon>
        <taxon>Flavobacteriales</taxon>
        <taxon>Flavobacteriaceae</taxon>
        <taxon>Arenibacter</taxon>
    </lineage>
</organism>
<comment type="caution">
    <text evidence="8">The sequence shown here is derived from an EMBL/GenBank/DDBJ whole genome shotgun (WGS) entry which is preliminary data.</text>
</comment>
<evidence type="ECO:0000259" key="7">
    <source>
        <dbReference type="Pfam" id="PF14322"/>
    </source>
</evidence>
<feature type="domain" description="RagB/SusD" evidence="6">
    <location>
        <begin position="283"/>
        <end position="534"/>
    </location>
</feature>
<keyword evidence="9" id="KW-1185">Reference proteome</keyword>
<evidence type="ECO:0000256" key="4">
    <source>
        <dbReference type="ARBA" id="ARBA00023136"/>
    </source>
</evidence>
<proteinExistence type="inferred from homology"/>
<protein>
    <submittedName>
        <fullName evidence="8">Outer membrane starch-binding protein</fullName>
    </submittedName>
</protein>
<dbReference type="InterPro" id="IPR011990">
    <property type="entry name" value="TPR-like_helical_dom_sf"/>
</dbReference>
<reference evidence="8 9" key="1">
    <citation type="submission" date="2019-06" db="EMBL/GenBank/DDBJ databases">
        <title>A large-scale integrated study on North Sea by COGITO (Coastal Microbe Genomic &amp; Taxonomic Observatory).</title>
        <authorList>
            <person name="Teeling H."/>
        </authorList>
    </citation>
    <scope>NUCLEOTIDE SEQUENCE [LARGE SCALE GENOMIC DNA]</scope>
    <source>
        <strain evidence="8 9">MAR_2009_79</strain>
    </source>
</reference>
<sequence length="534" mass="60162">MKKLQNISLKVIFTVMLIGAFSSCSEDELNEVPKDTLAVENLYVSTDGFLAALNDMYHVIRREYNFYYAAQLTGTDVGWTNFPHPDAQKFIDYADALNSEDVFSREFYGRAYGAIAQLNLIIQEAEKEDVEWDSPEDKTKVLAEARFFRAYQHNKMASLYGDAVIVEEYYTAPKFDFVRSSKLEVLNSVKEDLIFAAANLPCEVASLPSGRLSCWAAKHLLSEVYIGLGEYDLAASTANDIVNNSPHKLMKTRFGPEVDNPKGDVFRDLFREGNIDYNDGNLETIWVMEQQYQEPGGTGGMWARRQIQAFSSNFLGVTVADSTGGRGVGRITPTQAFLDLYEPNDIRGQESNFKRTWYYNDIDNLPPGVNYGDKVVYDETDPWLKNTVFYPSCTKWDFGVIGRGGSWTHIDADKDFPKYRLSETYLLLAEAQHLAGNNEEAKNALNEVRLRAGASAITAGDVDMDFILDERARELYAEEDRRLTLYRTGMFVDRVKAMNPQAAPGVQPKHALFPIPQSVIDTNVDAEIAQNPGY</sequence>
<evidence type="ECO:0000256" key="3">
    <source>
        <dbReference type="ARBA" id="ARBA00022729"/>
    </source>
</evidence>
<dbReference type="InterPro" id="IPR033985">
    <property type="entry name" value="SusD-like_N"/>
</dbReference>
<gene>
    <name evidence="8" type="ORF">GQ41_4257</name>
</gene>
<dbReference type="Pfam" id="PF07980">
    <property type="entry name" value="SusD_RagB"/>
    <property type="match status" value="1"/>
</dbReference>
<evidence type="ECO:0000256" key="5">
    <source>
        <dbReference type="ARBA" id="ARBA00023237"/>
    </source>
</evidence>
<dbReference type="RefSeq" id="WP_142190819.1">
    <property type="nucleotide sequence ID" value="NZ_VHIF01000001.1"/>
</dbReference>
<feature type="domain" description="SusD-like N-terminal" evidence="7">
    <location>
        <begin position="55"/>
        <end position="225"/>
    </location>
</feature>
<evidence type="ECO:0000256" key="1">
    <source>
        <dbReference type="ARBA" id="ARBA00004442"/>
    </source>
</evidence>
<name>A0ABY3AFM8_9FLAO</name>
<dbReference type="EMBL" id="VHIF01000001">
    <property type="protein sequence ID" value="TQO39577.1"/>
    <property type="molecule type" value="Genomic_DNA"/>
</dbReference>
<dbReference type="Pfam" id="PF14322">
    <property type="entry name" value="SusD-like_3"/>
    <property type="match status" value="1"/>
</dbReference>
<dbReference type="PROSITE" id="PS51257">
    <property type="entry name" value="PROKAR_LIPOPROTEIN"/>
    <property type="match status" value="1"/>
</dbReference>
<keyword evidence="4" id="KW-0472">Membrane</keyword>
<keyword evidence="3" id="KW-0732">Signal</keyword>
<comment type="similarity">
    <text evidence="2">Belongs to the SusD family.</text>
</comment>
<keyword evidence="5" id="KW-0998">Cell outer membrane</keyword>